<accession>A0A9X2X8A6</accession>
<keyword evidence="5" id="KW-0812">Transmembrane</keyword>
<dbReference type="RefSeq" id="WP_261514836.1">
    <property type="nucleotide sequence ID" value="NZ_JAODNV010000007.1"/>
</dbReference>
<dbReference type="GO" id="GO:0008236">
    <property type="term" value="F:serine-type peptidase activity"/>
    <property type="evidence" value="ECO:0007669"/>
    <property type="project" value="UniProtKB-KW"/>
</dbReference>
<dbReference type="Gene3D" id="3.90.226.10">
    <property type="entry name" value="2-enoyl-CoA Hydratase, Chain A, domain 1"/>
    <property type="match status" value="1"/>
</dbReference>
<keyword evidence="4" id="KW-0720">Serine protease</keyword>
<keyword evidence="2" id="KW-0645">Protease</keyword>
<dbReference type="NCBIfam" id="TIGR00706">
    <property type="entry name" value="SppA_dom"/>
    <property type="match status" value="1"/>
</dbReference>
<dbReference type="Pfam" id="PF01343">
    <property type="entry name" value="Peptidase_S49"/>
    <property type="match status" value="1"/>
</dbReference>
<dbReference type="EMBL" id="JAODNV010000007">
    <property type="protein sequence ID" value="MCT8989986.1"/>
    <property type="molecule type" value="Genomic_DNA"/>
</dbReference>
<protein>
    <submittedName>
        <fullName evidence="7">Signal peptide peptidase SppA</fullName>
    </submittedName>
</protein>
<evidence type="ECO:0000256" key="5">
    <source>
        <dbReference type="SAM" id="Phobius"/>
    </source>
</evidence>
<dbReference type="CDD" id="cd07023">
    <property type="entry name" value="S49_Sppa_N_C"/>
    <property type="match status" value="1"/>
</dbReference>
<sequence>MSTRADDLIDRRRLRRKVTFWRAATFLFIAFALLATARWLFGDALSFTSSHIAQVRVEGTILEDEELLDLLESVRESSAVKGVILTVDTPGGTTAGGEAIFEAVRRLAEEKPVVAQVGTLAASAGYMVASAADYIVARQTSIVGSIGVIVQYPQITGLLDKIGVKVEEVKSAPLKSEPSPFNPTTQEEREMLMAMVRDSYNWFVDLIADRRALPRDEVLALADGSIFTGRQALQLKLVDALGGVREAKDWLVEQGVSAELEIVEWKPRNADGSLFLPGFAAQWTARLLGLPSGDIWDQLAGKRIFLDGLLSLWQPERMALPD</sequence>
<dbReference type="AlphaFoldDB" id="A0A9X2X8A6"/>
<reference evidence="7" key="1">
    <citation type="submission" date="2022-08" db="EMBL/GenBank/DDBJ databases">
        <title>Chelativorans sichuanense sp. nov., a paraffin oil-degrading bacterium isolated from a mixture of oil-based drill cuttings and paddy soil.</title>
        <authorList>
            <person name="Yu J."/>
            <person name="Liu H."/>
            <person name="Chen Q."/>
        </authorList>
    </citation>
    <scope>NUCLEOTIDE SEQUENCE</scope>
    <source>
        <strain evidence="7">SCAU 2101</strain>
    </source>
</reference>
<dbReference type="PANTHER" id="PTHR42987">
    <property type="entry name" value="PEPTIDASE S49"/>
    <property type="match status" value="1"/>
</dbReference>
<keyword evidence="5" id="KW-1133">Transmembrane helix</keyword>
<feature type="domain" description="Peptidase S49" evidence="6">
    <location>
        <begin position="107"/>
        <end position="253"/>
    </location>
</feature>
<evidence type="ECO:0000259" key="6">
    <source>
        <dbReference type="Pfam" id="PF01343"/>
    </source>
</evidence>
<dbReference type="GO" id="GO:0006508">
    <property type="term" value="P:proteolysis"/>
    <property type="evidence" value="ECO:0007669"/>
    <property type="project" value="UniProtKB-KW"/>
</dbReference>
<evidence type="ECO:0000256" key="4">
    <source>
        <dbReference type="ARBA" id="ARBA00022825"/>
    </source>
</evidence>
<dbReference type="InterPro" id="IPR004635">
    <property type="entry name" value="Pept_S49_SppA"/>
</dbReference>
<keyword evidence="8" id="KW-1185">Reference proteome</keyword>
<dbReference type="InterPro" id="IPR029045">
    <property type="entry name" value="ClpP/crotonase-like_dom_sf"/>
</dbReference>
<evidence type="ECO:0000256" key="3">
    <source>
        <dbReference type="ARBA" id="ARBA00022801"/>
    </source>
</evidence>
<name>A0A9X2X8A6_9HYPH</name>
<gene>
    <name evidence="7" type="primary">sppA</name>
    <name evidence="7" type="ORF">NYR54_06710</name>
</gene>
<comment type="caution">
    <text evidence="7">The sequence shown here is derived from an EMBL/GenBank/DDBJ whole genome shotgun (WGS) entry which is preliminary data.</text>
</comment>
<dbReference type="InterPro" id="IPR047272">
    <property type="entry name" value="S49_SppA_C"/>
</dbReference>
<dbReference type="Proteomes" id="UP001149009">
    <property type="component" value="Unassembled WGS sequence"/>
</dbReference>
<evidence type="ECO:0000256" key="1">
    <source>
        <dbReference type="ARBA" id="ARBA00008683"/>
    </source>
</evidence>
<dbReference type="SUPFAM" id="SSF52096">
    <property type="entry name" value="ClpP/crotonase"/>
    <property type="match status" value="1"/>
</dbReference>
<evidence type="ECO:0000313" key="7">
    <source>
        <dbReference type="EMBL" id="MCT8989986.1"/>
    </source>
</evidence>
<evidence type="ECO:0000313" key="8">
    <source>
        <dbReference type="Proteomes" id="UP001149009"/>
    </source>
</evidence>
<comment type="similarity">
    <text evidence="1">Belongs to the peptidase S49 family.</text>
</comment>
<keyword evidence="5" id="KW-0472">Membrane</keyword>
<dbReference type="InterPro" id="IPR002142">
    <property type="entry name" value="Peptidase_S49"/>
</dbReference>
<organism evidence="7 8">
    <name type="scientific">Chelativorans petroleitrophicus</name>
    <dbReference type="NCBI Taxonomy" id="2975484"/>
    <lineage>
        <taxon>Bacteria</taxon>
        <taxon>Pseudomonadati</taxon>
        <taxon>Pseudomonadota</taxon>
        <taxon>Alphaproteobacteria</taxon>
        <taxon>Hyphomicrobiales</taxon>
        <taxon>Phyllobacteriaceae</taxon>
        <taxon>Chelativorans</taxon>
    </lineage>
</organism>
<evidence type="ECO:0000256" key="2">
    <source>
        <dbReference type="ARBA" id="ARBA00022670"/>
    </source>
</evidence>
<dbReference type="Gene3D" id="6.20.330.10">
    <property type="match status" value="1"/>
</dbReference>
<dbReference type="PANTHER" id="PTHR42987:SF6">
    <property type="entry name" value="PROTEINASE IV"/>
    <property type="match status" value="1"/>
</dbReference>
<proteinExistence type="inferred from homology"/>
<feature type="transmembrane region" description="Helical" evidence="5">
    <location>
        <begin position="20"/>
        <end position="41"/>
    </location>
</feature>
<keyword evidence="3" id="KW-0378">Hydrolase</keyword>